<dbReference type="InterPro" id="IPR042096">
    <property type="entry name" value="Dihydro-acid_dehy_C"/>
</dbReference>
<keyword evidence="6" id="KW-0460">Magnesium</keyword>
<evidence type="ECO:0000256" key="6">
    <source>
        <dbReference type="ARBA" id="ARBA00022842"/>
    </source>
</evidence>
<dbReference type="GO" id="GO:0009099">
    <property type="term" value="P:L-valine biosynthetic process"/>
    <property type="evidence" value="ECO:0007669"/>
    <property type="project" value="UniProtKB-UniPathway"/>
</dbReference>
<dbReference type="FunFam" id="3.50.30.80:FF:000001">
    <property type="entry name" value="Dihydroxy-acid dehydratase"/>
    <property type="match status" value="1"/>
</dbReference>
<dbReference type="Proteomes" id="UP000324585">
    <property type="component" value="Unassembled WGS sequence"/>
</dbReference>
<evidence type="ECO:0000256" key="10">
    <source>
        <dbReference type="ARBA" id="ARBA00023304"/>
    </source>
</evidence>
<reference evidence="20" key="1">
    <citation type="journal article" date="2019" name="Nat. Commun.">
        <title>Expansion of phycobilisome linker gene families in mesophilic red algae.</title>
        <authorList>
            <person name="Lee J."/>
            <person name="Kim D."/>
            <person name="Bhattacharya D."/>
            <person name="Yoon H.S."/>
        </authorList>
    </citation>
    <scope>NUCLEOTIDE SEQUENCE [LARGE SCALE GENOMIC DNA]</scope>
    <source>
        <strain evidence="20">CCMP 1328</strain>
    </source>
</reference>
<dbReference type="AlphaFoldDB" id="A0A5J4YJF1"/>
<evidence type="ECO:0000259" key="17">
    <source>
        <dbReference type="Pfam" id="PF00920"/>
    </source>
</evidence>
<dbReference type="InterPro" id="IPR004404">
    <property type="entry name" value="DihydroxyA_deHydtase"/>
</dbReference>
<evidence type="ECO:0000256" key="8">
    <source>
        <dbReference type="ARBA" id="ARBA00023014"/>
    </source>
</evidence>
<evidence type="ECO:0000256" key="12">
    <source>
        <dbReference type="ARBA" id="ARBA00029436"/>
    </source>
</evidence>
<comment type="similarity">
    <text evidence="2">Belongs to the IlvD/Edd family.</text>
</comment>
<dbReference type="EC" id="4.2.1.9" evidence="14"/>
<evidence type="ECO:0000313" key="20">
    <source>
        <dbReference type="Proteomes" id="UP000324585"/>
    </source>
</evidence>
<keyword evidence="5" id="KW-0479">Metal-binding</keyword>
<gene>
    <name evidence="19" type="ORF">FVE85_2586</name>
</gene>
<dbReference type="OMA" id="PFGRYVM"/>
<evidence type="ECO:0000256" key="14">
    <source>
        <dbReference type="ARBA" id="ARBA00029490"/>
    </source>
</evidence>
<dbReference type="SUPFAM" id="SSF143975">
    <property type="entry name" value="IlvD/EDD N-terminal domain-like"/>
    <property type="match status" value="1"/>
</dbReference>
<evidence type="ECO:0000256" key="3">
    <source>
        <dbReference type="ARBA" id="ARBA00022605"/>
    </source>
</evidence>
<evidence type="ECO:0000256" key="2">
    <source>
        <dbReference type="ARBA" id="ARBA00006486"/>
    </source>
</evidence>
<feature type="domain" description="Dihydroxy-acid/6-phosphogluconate dehydratase C-terminal" evidence="18">
    <location>
        <begin position="443"/>
        <end position="635"/>
    </location>
</feature>
<accession>A0A5J4YJF1</accession>
<evidence type="ECO:0000256" key="15">
    <source>
        <dbReference type="ARBA" id="ARBA00034078"/>
    </source>
</evidence>
<dbReference type="SUPFAM" id="SSF52016">
    <property type="entry name" value="LeuD/IlvD-like"/>
    <property type="match status" value="1"/>
</dbReference>
<dbReference type="InterPro" id="IPR000581">
    <property type="entry name" value="ILV_EDD_N"/>
</dbReference>
<evidence type="ECO:0000256" key="13">
    <source>
        <dbReference type="ARBA" id="ARBA00029437"/>
    </source>
</evidence>
<keyword evidence="10" id="KW-0100">Branched-chain amino acid biosynthesis</keyword>
<dbReference type="InterPro" id="IPR037237">
    <property type="entry name" value="IlvD/EDD_N"/>
</dbReference>
<evidence type="ECO:0000256" key="11">
    <source>
        <dbReference type="ARBA" id="ARBA00029304"/>
    </source>
</evidence>
<dbReference type="Pfam" id="PF24877">
    <property type="entry name" value="ILV_EDD_C"/>
    <property type="match status" value="1"/>
</dbReference>
<feature type="domain" description="Dihydroxy-acid/6-phosphogluconate dehydratase N-terminal" evidence="17">
    <location>
        <begin position="104"/>
        <end position="427"/>
    </location>
</feature>
<comment type="catalytic activity">
    <reaction evidence="11">
        <text>(2R)-2,3-dihydroxy-3-methylbutanoate = 3-methyl-2-oxobutanoate + H2O</text>
        <dbReference type="Rhea" id="RHEA:24809"/>
        <dbReference type="ChEBI" id="CHEBI:11851"/>
        <dbReference type="ChEBI" id="CHEBI:15377"/>
        <dbReference type="ChEBI" id="CHEBI:49072"/>
        <dbReference type="EC" id="4.2.1.9"/>
    </reaction>
    <physiologicalReaction direction="left-to-right" evidence="11">
        <dbReference type="Rhea" id="RHEA:24810"/>
    </physiologicalReaction>
</comment>
<comment type="cofactor">
    <cofactor evidence="15">
        <name>[2Fe-2S] cluster</name>
        <dbReference type="ChEBI" id="CHEBI:190135"/>
    </cofactor>
</comment>
<dbReference type="EMBL" id="VRMN01000013">
    <property type="protein sequence ID" value="KAA8491571.1"/>
    <property type="molecule type" value="Genomic_DNA"/>
</dbReference>
<dbReference type="Gene3D" id="3.50.30.80">
    <property type="entry name" value="IlvD/EDD C-terminal domain-like"/>
    <property type="match status" value="1"/>
</dbReference>
<protein>
    <recommendedName>
        <fullName evidence="14">dihydroxy-acid dehydratase</fullName>
        <ecNumber evidence="14">4.2.1.9</ecNumber>
    </recommendedName>
</protein>
<dbReference type="PROSITE" id="PS00887">
    <property type="entry name" value="ILVD_EDD_2"/>
    <property type="match status" value="1"/>
</dbReference>
<dbReference type="GO" id="GO:0009097">
    <property type="term" value="P:isoleucine biosynthetic process"/>
    <property type="evidence" value="ECO:0007669"/>
    <property type="project" value="UniProtKB-UniPathway"/>
</dbReference>
<evidence type="ECO:0000256" key="16">
    <source>
        <dbReference type="ARBA" id="ARBA00052865"/>
    </source>
</evidence>
<dbReference type="PANTHER" id="PTHR21000:SF5">
    <property type="entry name" value="DIHYDROXY-ACID DEHYDRATASE, MITOCHONDRIAL"/>
    <property type="match status" value="1"/>
</dbReference>
<proteinExistence type="inferred from homology"/>
<dbReference type="HAMAP" id="MF_00012">
    <property type="entry name" value="IlvD"/>
    <property type="match status" value="1"/>
</dbReference>
<dbReference type="Pfam" id="PF00920">
    <property type="entry name" value="ILVD_EDD_N"/>
    <property type="match status" value="1"/>
</dbReference>
<dbReference type="UniPathway" id="UPA00047">
    <property type="reaction ID" value="UER00057"/>
</dbReference>
<keyword evidence="20" id="KW-1185">Reference proteome</keyword>
<evidence type="ECO:0000313" key="19">
    <source>
        <dbReference type="EMBL" id="KAA8491571.1"/>
    </source>
</evidence>
<dbReference type="GO" id="GO:0046872">
    <property type="term" value="F:metal ion binding"/>
    <property type="evidence" value="ECO:0007669"/>
    <property type="project" value="UniProtKB-KW"/>
</dbReference>
<comment type="cofactor">
    <cofactor evidence="1">
        <name>Mg(2+)</name>
        <dbReference type="ChEBI" id="CHEBI:18420"/>
    </cofactor>
</comment>
<dbReference type="InterPro" id="IPR056740">
    <property type="entry name" value="ILV_EDD_C"/>
</dbReference>
<sequence length="638" mass="67670">MACLFIASGADAGVRLGHRTAFLARADAPAQRARAPVSSRRAVHPTMVAADSSATAQHTQDMSSLKVRSKELTGDEKGTNQWIKRAAARAMMRAVDFTDEDFDKPLVSIACTYTNATPCNVHINELGAELEKMVEKFGGKAFTYGTPVISDGETMGTSGMRYSLISRDLIADCIEAMHDGYLADGMLTLGGCDKSIPGALMPILRNNAFGVFLYGGSILPGQLDGQDLTVVSSFEAIGARGAGKIDDAQLERIEKASCPGPGACGGMFTANTMSSIIEAIGMSVPYSAAHTAVDRSKKLSREKFEDCERSVRALFTCLENNIRARDIVTKKALENGIAVMMALGGSTNAVLHMLAIAHEAQVQLDVDDFNRVGDRVPLIGDFKPFGRYVMADLEKIGGVPVVMKYLHSRGLIHGDCMTVTGKTVAENLADVPLIDPATLETPVLVPFDKPLAPPGRHVVVMRGNLAPEGAVIKLSGKEIDQHYGPARVFDSEEEALDAILAGKIVDNDVVVIRWEGPKGGPGMREMLSPSAAIMGAGLGKTVALITDGRFSGGSHGIMVGHVSPEAAVGGPIGLLQEGDMILLEPKKRVINVELTDAELEARRAAWQVPPGKSGSALRGALKKYRQLVSSASLGAITH</sequence>
<comment type="caution">
    <text evidence="19">The sequence shown here is derived from an EMBL/GenBank/DDBJ whole genome shotgun (WGS) entry which is preliminary data.</text>
</comment>
<evidence type="ECO:0000256" key="9">
    <source>
        <dbReference type="ARBA" id="ARBA00023239"/>
    </source>
</evidence>
<evidence type="ECO:0000256" key="4">
    <source>
        <dbReference type="ARBA" id="ARBA00022714"/>
    </source>
</evidence>
<dbReference type="InterPro" id="IPR020558">
    <property type="entry name" value="DiOHA_6PGluconate_deHydtase_CS"/>
</dbReference>
<keyword evidence="8" id="KW-0411">Iron-sulfur</keyword>
<comment type="catalytic activity">
    <reaction evidence="16">
        <text>(2R,3R)-2,3-dihydroxy-3-methylpentanoate = (S)-3-methyl-2-oxopentanoate + H2O</text>
        <dbReference type="Rhea" id="RHEA:27694"/>
        <dbReference type="ChEBI" id="CHEBI:15377"/>
        <dbReference type="ChEBI" id="CHEBI:35146"/>
        <dbReference type="ChEBI" id="CHEBI:49258"/>
        <dbReference type="EC" id="4.2.1.9"/>
    </reaction>
    <physiologicalReaction direction="left-to-right" evidence="16">
        <dbReference type="Rhea" id="RHEA:27695"/>
    </physiologicalReaction>
</comment>
<name>A0A5J4YJF1_PORPP</name>
<dbReference type="NCBIfam" id="TIGR00110">
    <property type="entry name" value="ilvD"/>
    <property type="match status" value="1"/>
</dbReference>
<comment type="pathway">
    <text evidence="13">Amino-acid biosynthesis; L-isoleucine biosynthesis; L-isoleucine from 2-oxobutanoate: step 3/4.</text>
</comment>
<dbReference type="PANTHER" id="PTHR21000">
    <property type="entry name" value="DIHYDROXY-ACID DEHYDRATASE DAD"/>
    <property type="match status" value="1"/>
</dbReference>
<evidence type="ECO:0000256" key="1">
    <source>
        <dbReference type="ARBA" id="ARBA00001946"/>
    </source>
</evidence>
<dbReference type="UniPathway" id="UPA00049">
    <property type="reaction ID" value="UER00061"/>
</dbReference>
<keyword evidence="9" id="KW-0456">Lyase</keyword>
<evidence type="ECO:0000256" key="5">
    <source>
        <dbReference type="ARBA" id="ARBA00022723"/>
    </source>
</evidence>
<evidence type="ECO:0000259" key="18">
    <source>
        <dbReference type="Pfam" id="PF24877"/>
    </source>
</evidence>
<dbReference type="GO" id="GO:0051537">
    <property type="term" value="F:2 iron, 2 sulfur cluster binding"/>
    <property type="evidence" value="ECO:0007669"/>
    <property type="project" value="UniProtKB-KW"/>
</dbReference>
<dbReference type="InterPro" id="IPR050165">
    <property type="entry name" value="DHAD_IlvD/Edd"/>
</dbReference>
<organism evidence="19 20">
    <name type="scientific">Porphyridium purpureum</name>
    <name type="common">Red alga</name>
    <name type="synonym">Porphyridium cruentum</name>
    <dbReference type="NCBI Taxonomy" id="35688"/>
    <lineage>
        <taxon>Eukaryota</taxon>
        <taxon>Rhodophyta</taxon>
        <taxon>Bangiophyceae</taxon>
        <taxon>Porphyridiales</taxon>
        <taxon>Porphyridiaceae</taxon>
        <taxon>Porphyridium</taxon>
    </lineage>
</organism>
<evidence type="ECO:0000256" key="7">
    <source>
        <dbReference type="ARBA" id="ARBA00023004"/>
    </source>
</evidence>
<dbReference type="GO" id="GO:0004160">
    <property type="term" value="F:dihydroxy-acid dehydratase activity"/>
    <property type="evidence" value="ECO:0007669"/>
    <property type="project" value="UniProtKB-EC"/>
</dbReference>
<dbReference type="NCBIfam" id="NF002068">
    <property type="entry name" value="PRK00911.1"/>
    <property type="match status" value="1"/>
</dbReference>
<keyword evidence="3" id="KW-0028">Amino-acid biosynthesis</keyword>
<keyword evidence="4" id="KW-0001">2Fe-2S</keyword>
<dbReference type="OrthoDB" id="1294at2759"/>
<keyword evidence="7" id="KW-0408">Iron</keyword>
<comment type="pathway">
    <text evidence="12">Amino-acid biosynthesis; L-valine biosynthesis; L-valine from pyruvate: step 3/4.</text>
</comment>